<evidence type="ECO:0000313" key="5">
    <source>
        <dbReference type="EMBL" id="KAK3375667.1"/>
    </source>
</evidence>
<sequence>MPKDGKSFLDYFKKSPAAVEVQEAGVAPVAAAPESHPTKRKRGRFSSIFGLKSKPKKPVTDGSTASNLAPGAAAPQAVPQKDAKPTRDAAPLKDADTAADPNSSTAPEHETKDGGASSADPAGDLDPWSKAYAELKAHASTKDLVATCEKILTCRANEANNGEGHVPEDIPLDTPNEFSTLSEAESVDKLSVILQPVLDSYQKETWWGNALEGADMVISKIGKGVGDALQAFQPAAFAWSAICLTVPILVQPLKEQKKVATGLEYVIERMDWFIALSEAVMKHYRPDEPFCEHRGRTKTELVKLFKAMLKFEMECACRAFGTHTVVRLAGDLIQLGDWHTKLEEIKMLDKRISDDIRQYRLSQLAQYSSQIAENTEDLVFEIRQIKLILSGGRMINPNKKLNELIARFGTTSYLEQMRLNPERHPKTCKWFRGHPNYKAWLKSPDRNLLHVTAEPGCGKSVLSRCLVEEDLPARRSPESGQSNLDPVVCYFFFKDNDIQRSLVNALGAILYQILSDHREVAADFEDRIDALSDELRRSVVVLWEMFVEVSDHDFFENRTIYCVFDALDECSSTGREKLIELLQDCVQRKKRIRFLVTSRPHEDIIGKFRQGSQEPVKLEGDGTEEKKKLQKEIEIVFQFKVRQMVKSKALSPAVVELLDELLVPKAEGQRTYLWVRLVFELIEKETPQNLLAWKKLLVTLPGSVAGAYDQLLSKVDRDSRGSVLTLLHIIYIAARPLTLSEANFAVQVRAKYDVESIDSLGIDDDSFRSWLRRECGFFITEYEGRLFFIHQTAREFLSGSKRTDTDELMLKGDRVASRTDASISESPVETLTWENSIKNDEDAHRVMLECCFASLLLTFRYPAVQKSAAAVEHAFRKYCLTMARKAADSPRESLDLSPSQFATHGEFNDEDISIRSRSNTDYIQEEKLDVLAKKYEEVAIDINVFFDYSAKEWLQSHFNQAGSFWAEGEANEVEFAPPRRRGTWPSDLWEDDKDDDSDDVDKIHVTTPGKMSPAANGAAIFAAYQSFMNYPKRSVFTSMRNVGFLIRIQRKLRSGNLRDDVLGDNSEAAILVFRRILDIVDKEAGSTDVFNCSPLVWSGLFSHRQLARTLLGWKPGGSYTGLQMAQPGTGCGHSEELEILLFFLSMVAYQPRDLSVALVAIEILRYEQQKLSANPGPEREAYFFDLLLLTKLFVKLPSALEAVADRALRADRYNPSISQWNLRHLERFRS</sequence>
<feature type="domain" description="NWD NACHT-NTPase N-terminal" evidence="3">
    <location>
        <begin position="128"/>
        <end position="355"/>
    </location>
</feature>
<dbReference type="InterPro" id="IPR027417">
    <property type="entry name" value="P-loop_NTPase"/>
</dbReference>
<proteinExistence type="predicted"/>
<protein>
    <recommendedName>
        <fullName evidence="7">NWD NACHT-NTPase N-terminal domain-containing protein</fullName>
    </recommendedName>
</protein>
<evidence type="ECO:0000256" key="2">
    <source>
        <dbReference type="SAM" id="MobiDB-lite"/>
    </source>
</evidence>
<evidence type="ECO:0000259" key="4">
    <source>
        <dbReference type="Pfam" id="PF24883"/>
    </source>
</evidence>
<dbReference type="InterPro" id="IPR056884">
    <property type="entry name" value="NPHP3-like_N"/>
</dbReference>
<feature type="compositionally biased region" description="Acidic residues" evidence="2">
    <location>
        <begin position="988"/>
        <end position="999"/>
    </location>
</feature>
<accession>A0AAE0KGF4</accession>
<keyword evidence="1" id="KW-0677">Repeat</keyword>
<feature type="region of interest" description="Disordered" evidence="2">
    <location>
        <begin position="977"/>
        <end position="1008"/>
    </location>
</feature>
<dbReference type="PANTHER" id="PTHR10039">
    <property type="entry name" value="AMELOGENIN"/>
    <property type="match status" value="1"/>
</dbReference>
<gene>
    <name evidence="5" type="ORF">B0T24DRAFT_698076</name>
</gene>
<dbReference type="Pfam" id="PF24883">
    <property type="entry name" value="NPHP3_N"/>
    <property type="match status" value="1"/>
</dbReference>
<name>A0AAE0KGF4_9PEZI</name>
<dbReference type="EMBL" id="JAULSN010000003">
    <property type="protein sequence ID" value="KAK3375667.1"/>
    <property type="molecule type" value="Genomic_DNA"/>
</dbReference>
<dbReference type="Pfam" id="PF17100">
    <property type="entry name" value="NACHT_N"/>
    <property type="match status" value="1"/>
</dbReference>
<dbReference type="SUPFAM" id="SSF52540">
    <property type="entry name" value="P-loop containing nucleoside triphosphate hydrolases"/>
    <property type="match status" value="1"/>
</dbReference>
<evidence type="ECO:0000256" key="1">
    <source>
        <dbReference type="ARBA" id="ARBA00022737"/>
    </source>
</evidence>
<keyword evidence="6" id="KW-1185">Reference proteome</keyword>
<reference evidence="5" key="2">
    <citation type="submission" date="2023-06" db="EMBL/GenBank/DDBJ databases">
        <authorList>
            <consortium name="Lawrence Berkeley National Laboratory"/>
            <person name="Haridas S."/>
            <person name="Hensen N."/>
            <person name="Bonometti L."/>
            <person name="Westerberg I."/>
            <person name="Brannstrom I.O."/>
            <person name="Guillou S."/>
            <person name="Cros-Aarteil S."/>
            <person name="Calhoun S."/>
            <person name="Kuo A."/>
            <person name="Mondo S."/>
            <person name="Pangilinan J."/>
            <person name="Riley R."/>
            <person name="Labutti K."/>
            <person name="Andreopoulos B."/>
            <person name="Lipzen A."/>
            <person name="Chen C."/>
            <person name="Yanf M."/>
            <person name="Daum C."/>
            <person name="Ng V."/>
            <person name="Clum A."/>
            <person name="Steindorff A."/>
            <person name="Ohm R."/>
            <person name="Martin F."/>
            <person name="Silar P."/>
            <person name="Natvig D."/>
            <person name="Lalanne C."/>
            <person name="Gautier V."/>
            <person name="Ament-Velasquez S.L."/>
            <person name="Kruys A."/>
            <person name="Hutchinson M.I."/>
            <person name="Powell A.J."/>
            <person name="Barry K."/>
            <person name="Miller A.N."/>
            <person name="Grigoriev I.V."/>
            <person name="Debuchy R."/>
            <person name="Gladieux P."/>
            <person name="Thoren M.H."/>
            <person name="Johannesson H."/>
        </authorList>
    </citation>
    <scope>NUCLEOTIDE SEQUENCE</scope>
    <source>
        <strain evidence="5">CBS 958.72</strain>
    </source>
</reference>
<feature type="compositionally biased region" description="Basic and acidic residues" evidence="2">
    <location>
        <begin position="81"/>
        <end position="96"/>
    </location>
</feature>
<dbReference type="InterPro" id="IPR031359">
    <property type="entry name" value="NACHT_N"/>
</dbReference>
<dbReference type="PANTHER" id="PTHR10039:SF17">
    <property type="entry name" value="FUNGAL STAND N-TERMINAL GOODBYE DOMAIN-CONTAINING PROTEIN-RELATED"/>
    <property type="match status" value="1"/>
</dbReference>
<feature type="domain" description="Nephrocystin 3-like N-terminal" evidence="4">
    <location>
        <begin position="427"/>
        <end position="599"/>
    </location>
</feature>
<reference evidence="5" key="1">
    <citation type="journal article" date="2023" name="Mol. Phylogenet. Evol.">
        <title>Genome-scale phylogeny and comparative genomics of the fungal order Sordariales.</title>
        <authorList>
            <person name="Hensen N."/>
            <person name="Bonometti L."/>
            <person name="Westerberg I."/>
            <person name="Brannstrom I.O."/>
            <person name="Guillou S."/>
            <person name="Cros-Aarteil S."/>
            <person name="Calhoun S."/>
            <person name="Haridas S."/>
            <person name="Kuo A."/>
            <person name="Mondo S."/>
            <person name="Pangilinan J."/>
            <person name="Riley R."/>
            <person name="LaButti K."/>
            <person name="Andreopoulos B."/>
            <person name="Lipzen A."/>
            <person name="Chen C."/>
            <person name="Yan M."/>
            <person name="Daum C."/>
            <person name="Ng V."/>
            <person name="Clum A."/>
            <person name="Steindorff A."/>
            <person name="Ohm R.A."/>
            <person name="Martin F."/>
            <person name="Silar P."/>
            <person name="Natvig D.O."/>
            <person name="Lalanne C."/>
            <person name="Gautier V."/>
            <person name="Ament-Velasquez S.L."/>
            <person name="Kruys A."/>
            <person name="Hutchinson M.I."/>
            <person name="Powell A.J."/>
            <person name="Barry K."/>
            <person name="Miller A.N."/>
            <person name="Grigoriev I.V."/>
            <person name="Debuchy R."/>
            <person name="Gladieux P."/>
            <person name="Hiltunen Thoren M."/>
            <person name="Johannesson H."/>
        </authorList>
    </citation>
    <scope>NUCLEOTIDE SEQUENCE</scope>
    <source>
        <strain evidence="5">CBS 958.72</strain>
    </source>
</reference>
<comment type="caution">
    <text evidence="5">The sequence shown here is derived from an EMBL/GenBank/DDBJ whole genome shotgun (WGS) entry which is preliminary data.</text>
</comment>
<evidence type="ECO:0000313" key="6">
    <source>
        <dbReference type="Proteomes" id="UP001287356"/>
    </source>
</evidence>
<dbReference type="Gene3D" id="3.40.50.300">
    <property type="entry name" value="P-loop containing nucleotide triphosphate hydrolases"/>
    <property type="match status" value="1"/>
</dbReference>
<organism evidence="5 6">
    <name type="scientific">Lasiosphaeria ovina</name>
    <dbReference type="NCBI Taxonomy" id="92902"/>
    <lineage>
        <taxon>Eukaryota</taxon>
        <taxon>Fungi</taxon>
        <taxon>Dikarya</taxon>
        <taxon>Ascomycota</taxon>
        <taxon>Pezizomycotina</taxon>
        <taxon>Sordariomycetes</taxon>
        <taxon>Sordariomycetidae</taxon>
        <taxon>Sordariales</taxon>
        <taxon>Lasiosphaeriaceae</taxon>
        <taxon>Lasiosphaeria</taxon>
    </lineage>
</organism>
<feature type="region of interest" description="Disordered" evidence="2">
    <location>
        <begin position="28"/>
        <end position="125"/>
    </location>
</feature>
<dbReference type="Proteomes" id="UP001287356">
    <property type="component" value="Unassembled WGS sequence"/>
</dbReference>
<evidence type="ECO:0000259" key="3">
    <source>
        <dbReference type="Pfam" id="PF17100"/>
    </source>
</evidence>
<feature type="compositionally biased region" description="Low complexity" evidence="2">
    <location>
        <begin position="65"/>
        <end position="79"/>
    </location>
</feature>
<evidence type="ECO:0008006" key="7">
    <source>
        <dbReference type="Google" id="ProtNLM"/>
    </source>
</evidence>
<dbReference type="AlphaFoldDB" id="A0AAE0KGF4"/>